<dbReference type="Proteomes" id="UP000599578">
    <property type="component" value="Unassembled WGS sequence"/>
</dbReference>
<dbReference type="AlphaFoldDB" id="A0A917ZP65"/>
<evidence type="ECO:0000313" key="1">
    <source>
        <dbReference type="EMBL" id="GGO86300.1"/>
    </source>
</evidence>
<dbReference type="EMBL" id="BMLT01000010">
    <property type="protein sequence ID" value="GGO86300.1"/>
    <property type="molecule type" value="Genomic_DNA"/>
</dbReference>
<comment type="caution">
    <text evidence="1">The sequence shown here is derived from an EMBL/GenBank/DDBJ whole genome shotgun (WGS) entry which is preliminary data.</text>
</comment>
<dbReference type="RefSeq" id="WP_188862081.1">
    <property type="nucleotide sequence ID" value="NZ_BMLT01000010.1"/>
</dbReference>
<sequence length="82" mass="8737">MPTYVYETIPADSATAPRRFEVIQKMSDEPLKVDPESGLPVKRLISGGVGIKLKGLKRSTQVNKLSPAATACGCATGCGHRH</sequence>
<proteinExistence type="predicted"/>
<keyword evidence="2" id="KW-1185">Reference proteome</keyword>
<organism evidence="1 2">
    <name type="scientific">Marinobacterium nitratireducens</name>
    <dbReference type="NCBI Taxonomy" id="518897"/>
    <lineage>
        <taxon>Bacteria</taxon>
        <taxon>Pseudomonadati</taxon>
        <taxon>Pseudomonadota</taxon>
        <taxon>Gammaproteobacteria</taxon>
        <taxon>Oceanospirillales</taxon>
        <taxon>Oceanospirillaceae</taxon>
        <taxon>Marinobacterium</taxon>
    </lineage>
</organism>
<evidence type="ECO:0008006" key="3">
    <source>
        <dbReference type="Google" id="ProtNLM"/>
    </source>
</evidence>
<protein>
    <recommendedName>
        <fullName evidence="3">Zinc ribbon domain-containing protein</fullName>
    </recommendedName>
</protein>
<gene>
    <name evidence="1" type="ORF">GCM10011348_36840</name>
</gene>
<name>A0A917ZP65_9GAMM</name>
<accession>A0A917ZP65</accession>
<reference evidence="1 2" key="1">
    <citation type="journal article" date="2014" name="Int. J. Syst. Evol. Microbiol.">
        <title>Complete genome sequence of Corynebacterium casei LMG S-19264T (=DSM 44701T), isolated from a smear-ripened cheese.</title>
        <authorList>
            <consortium name="US DOE Joint Genome Institute (JGI-PGF)"/>
            <person name="Walter F."/>
            <person name="Albersmeier A."/>
            <person name="Kalinowski J."/>
            <person name="Ruckert C."/>
        </authorList>
    </citation>
    <scope>NUCLEOTIDE SEQUENCE [LARGE SCALE GENOMIC DNA]</scope>
    <source>
        <strain evidence="1 2">CGMCC 1.7286</strain>
    </source>
</reference>
<evidence type="ECO:0000313" key="2">
    <source>
        <dbReference type="Proteomes" id="UP000599578"/>
    </source>
</evidence>